<keyword evidence="3" id="KW-1185">Reference proteome</keyword>
<sequence length="126" mass="13368">MTALDDAQAHLVKAREFLEAARLDLTWNHVNAATSNAVISGINSKDAICLRLTGTTRKRDNHHDAVAELKAAGPAGAALASTLGRLLKLKTKAQYQSRLAAPGDAAKAIEWAGRLLDEAETVVTGR</sequence>
<evidence type="ECO:0000313" key="2">
    <source>
        <dbReference type="EMBL" id="SFI51622.1"/>
    </source>
</evidence>
<dbReference type="Proteomes" id="UP000198649">
    <property type="component" value="Unassembled WGS sequence"/>
</dbReference>
<dbReference type="STRING" id="1005945.SAMN05216561_109150"/>
<evidence type="ECO:0000259" key="1">
    <source>
        <dbReference type="Pfam" id="PF05168"/>
    </source>
</evidence>
<dbReference type="Gene3D" id="1.20.120.330">
    <property type="entry name" value="Nucleotidyltransferases domain 2"/>
    <property type="match status" value="1"/>
</dbReference>
<proteinExistence type="predicted"/>
<dbReference type="AlphaFoldDB" id="A0A1I3IUK5"/>
<dbReference type="InterPro" id="IPR007842">
    <property type="entry name" value="HEPN_dom"/>
</dbReference>
<name>A0A1I3IUK5_9ACTN</name>
<accession>A0A1I3IUK5</accession>
<feature type="domain" description="HEPN" evidence="1">
    <location>
        <begin position="8"/>
        <end position="120"/>
    </location>
</feature>
<evidence type="ECO:0000313" key="3">
    <source>
        <dbReference type="Proteomes" id="UP000198649"/>
    </source>
</evidence>
<dbReference type="RefSeq" id="WP_091113887.1">
    <property type="nucleotide sequence ID" value="NZ_BKAF01000043.1"/>
</dbReference>
<gene>
    <name evidence="2" type="ORF">SAMN05216561_109150</name>
</gene>
<reference evidence="2 3" key="1">
    <citation type="submission" date="2016-10" db="EMBL/GenBank/DDBJ databases">
        <authorList>
            <person name="de Groot N.N."/>
        </authorList>
    </citation>
    <scope>NUCLEOTIDE SEQUENCE [LARGE SCALE GENOMIC DNA]</scope>
    <source>
        <strain evidence="2 3">CGMCC 1.11156</strain>
    </source>
</reference>
<dbReference type="Pfam" id="PF05168">
    <property type="entry name" value="HEPN"/>
    <property type="match status" value="1"/>
</dbReference>
<dbReference type="OrthoDB" id="3830832at2"/>
<protein>
    <submittedName>
        <fullName evidence="2">HEPN domain-containing protein</fullName>
    </submittedName>
</protein>
<dbReference type="EMBL" id="FOQG01000009">
    <property type="protein sequence ID" value="SFI51622.1"/>
    <property type="molecule type" value="Genomic_DNA"/>
</dbReference>
<organism evidence="2 3">
    <name type="scientific">Nocardioides psychrotolerans</name>
    <dbReference type="NCBI Taxonomy" id="1005945"/>
    <lineage>
        <taxon>Bacteria</taxon>
        <taxon>Bacillati</taxon>
        <taxon>Actinomycetota</taxon>
        <taxon>Actinomycetes</taxon>
        <taxon>Propionibacteriales</taxon>
        <taxon>Nocardioidaceae</taxon>
        <taxon>Nocardioides</taxon>
    </lineage>
</organism>